<evidence type="ECO:0000313" key="3">
    <source>
        <dbReference type="Proteomes" id="UP000823908"/>
    </source>
</evidence>
<gene>
    <name evidence="2" type="ORF">H9908_02440</name>
</gene>
<evidence type="ECO:0000256" key="1">
    <source>
        <dbReference type="SAM" id="MobiDB-lite"/>
    </source>
</evidence>
<dbReference type="EMBL" id="DWUS01000065">
    <property type="protein sequence ID" value="HJD50719.1"/>
    <property type="molecule type" value="Genomic_DNA"/>
</dbReference>
<feature type="compositionally biased region" description="Low complexity" evidence="1">
    <location>
        <begin position="80"/>
        <end position="100"/>
    </location>
</feature>
<dbReference type="Proteomes" id="UP000823908">
    <property type="component" value="Unassembled WGS sequence"/>
</dbReference>
<dbReference type="AlphaFoldDB" id="A0A9D2UDZ9"/>
<accession>A0A9D2UDZ9</accession>
<sequence length="106" mass="11397">MTTITDLAKVISIGPDSIEIEITSTDKYEDLEEKPQIGSYLQISDGDGSSGKLVAVVQGFRVKDSLGNDEGDNEAYSKVPPAAKNTNPRTTANTRPYNPNGRLNPV</sequence>
<name>A0A9D2UDZ9_9MICC</name>
<protein>
    <submittedName>
        <fullName evidence="2">Uncharacterized protein</fullName>
    </submittedName>
</protein>
<evidence type="ECO:0000313" key="2">
    <source>
        <dbReference type="EMBL" id="HJD50719.1"/>
    </source>
</evidence>
<reference evidence="2" key="2">
    <citation type="submission" date="2021-04" db="EMBL/GenBank/DDBJ databases">
        <authorList>
            <person name="Gilroy R."/>
        </authorList>
    </citation>
    <scope>NUCLEOTIDE SEQUENCE</scope>
    <source>
        <strain evidence="2">ChiHjej10B9-4811</strain>
    </source>
</reference>
<organism evidence="2 3">
    <name type="scientific">Candidatus Rothia avistercoris</name>
    <dbReference type="NCBI Taxonomy" id="2840479"/>
    <lineage>
        <taxon>Bacteria</taxon>
        <taxon>Bacillati</taxon>
        <taxon>Actinomycetota</taxon>
        <taxon>Actinomycetes</taxon>
        <taxon>Micrococcales</taxon>
        <taxon>Micrococcaceae</taxon>
        <taxon>Rothia</taxon>
    </lineage>
</organism>
<comment type="caution">
    <text evidence="2">The sequence shown here is derived from an EMBL/GenBank/DDBJ whole genome shotgun (WGS) entry which is preliminary data.</text>
</comment>
<feature type="region of interest" description="Disordered" evidence="1">
    <location>
        <begin position="64"/>
        <end position="106"/>
    </location>
</feature>
<proteinExistence type="predicted"/>
<reference evidence="2" key="1">
    <citation type="journal article" date="2021" name="PeerJ">
        <title>Extensive microbial diversity within the chicken gut microbiome revealed by metagenomics and culture.</title>
        <authorList>
            <person name="Gilroy R."/>
            <person name="Ravi A."/>
            <person name="Getino M."/>
            <person name="Pursley I."/>
            <person name="Horton D.L."/>
            <person name="Alikhan N.F."/>
            <person name="Baker D."/>
            <person name="Gharbi K."/>
            <person name="Hall N."/>
            <person name="Watson M."/>
            <person name="Adriaenssens E.M."/>
            <person name="Foster-Nyarko E."/>
            <person name="Jarju S."/>
            <person name="Secka A."/>
            <person name="Antonio M."/>
            <person name="Oren A."/>
            <person name="Chaudhuri R.R."/>
            <person name="La Ragione R."/>
            <person name="Hildebrand F."/>
            <person name="Pallen M.J."/>
        </authorList>
    </citation>
    <scope>NUCLEOTIDE SEQUENCE</scope>
    <source>
        <strain evidence="2">ChiHjej10B9-4811</strain>
    </source>
</reference>